<comment type="caution">
    <text evidence="3">The sequence shown here is derived from an EMBL/GenBank/DDBJ whole genome shotgun (WGS) entry which is preliminary data.</text>
</comment>
<comment type="similarity">
    <text evidence="1">Belongs to the STK19 family.</text>
</comment>
<dbReference type="InterPro" id="IPR018865">
    <property type="entry name" value="STK19-like"/>
</dbReference>
<evidence type="ECO:0000256" key="1">
    <source>
        <dbReference type="ARBA" id="ARBA00093458"/>
    </source>
</evidence>
<protein>
    <submittedName>
        <fullName evidence="3">Uncharacterized protein</fullName>
    </submittedName>
</protein>
<organism evidence="3 4">
    <name type="scientific">Olpidium bornovanus</name>
    <dbReference type="NCBI Taxonomy" id="278681"/>
    <lineage>
        <taxon>Eukaryota</taxon>
        <taxon>Fungi</taxon>
        <taxon>Fungi incertae sedis</taxon>
        <taxon>Olpidiomycota</taxon>
        <taxon>Olpidiomycotina</taxon>
        <taxon>Olpidiomycetes</taxon>
        <taxon>Olpidiales</taxon>
        <taxon>Olpidiaceae</taxon>
        <taxon>Olpidium</taxon>
    </lineage>
</organism>
<evidence type="ECO:0000256" key="2">
    <source>
        <dbReference type="SAM" id="MobiDB-lite"/>
    </source>
</evidence>
<reference evidence="3 4" key="1">
    <citation type="journal article" name="Sci. Rep.">
        <title>Genome-scale phylogenetic analyses confirm Olpidium as the closest living zoosporic fungus to the non-flagellated, terrestrial fungi.</title>
        <authorList>
            <person name="Chang Y."/>
            <person name="Rochon D."/>
            <person name="Sekimoto S."/>
            <person name="Wang Y."/>
            <person name="Chovatia M."/>
            <person name="Sandor L."/>
            <person name="Salamov A."/>
            <person name="Grigoriev I.V."/>
            <person name="Stajich J.E."/>
            <person name="Spatafora J.W."/>
        </authorList>
    </citation>
    <scope>NUCLEOTIDE SEQUENCE [LARGE SCALE GENOMIC DNA]</scope>
    <source>
        <strain evidence="3">S191</strain>
    </source>
</reference>
<name>A0A8H7ZS08_9FUNG</name>
<dbReference type="AlphaFoldDB" id="A0A8H7ZS08"/>
<evidence type="ECO:0000313" key="3">
    <source>
        <dbReference type="EMBL" id="KAG5458147.1"/>
    </source>
</evidence>
<feature type="region of interest" description="Disordered" evidence="2">
    <location>
        <begin position="21"/>
        <end position="58"/>
    </location>
</feature>
<proteinExistence type="inferred from homology"/>
<accession>A0A8H7ZS08</accession>
<dbReference type="PANTHER" id="PTHR15243:SF0">
    <property type="entry name" value="SERINE_THREONINE-PROTEIN KINASE 19"/>
    <property type="match status" value="1"/>
</dbReference>
<dbReference type="EMBL" id="JAEFCI010008911">
    <property type="protein sequence ID" value="KAG5458147.1"/>
    <property type="molecule type" value="Genomic_DNA"/>
</dbReference>
<gene>
    <name evidence="3" type="ORF">BJ554DRAFT_1691</name>
</gene>
<sequence length="172" mass="19481">MRKEDYQEQVRQAKALFEREMRDRGVKQTAASAVANDSADHRSSSSRAAAAQVPSLDVDERPVERVRSEMFDVFHDVISSGKHTDVSVTQAVLTEEYGLREEEITQLIKYGLLTTEPTENVLKFSARGAGAFVTNLTRGRTDLCRFLKRAKYMEMLESVIKRKKFRFFPGGG</sequence>
<dbReference type="PANTHER" id="PTHR15243">
    <property type="entry name" value="SERINE/THREONINE-PROTEIN KINASE 19"/>
    <property type="match status" value="1"/>
</dbReference>
<evidence type="ECO:0000313" key="4">
    <source>
        <dbReference type="Proteomes" id="UP000673691"/>
    </source>
</evidence>
<dbReference type="Proteomes" id="UP000673691">
    <property type="component" value="Unassembled WGS sequence"/>
</dbReference>
<dbReference type="Pfam" id="PF10494">
    <property type="entry name" value="Stk19"/>
    <property type="match status" value="1"/>
</dbReference>
<dbReference type="OrthoDB" id="10261701at2759"/>
<keyword evidence="4" id="KW-1185">Reference proteome</keyword>